<sequence length="51" mass="6091">MRINLFMHLAAMIERLMTHDGLNHREDRELPKQQRHFIALTPEASRPLINK</sequence>
<dbReference type="AlphaFoldDB" id="A0A193QNJ8"/>
<dbReference type="EMBL" id="LN854557">
    <property type="protein sequence ID" value="CRL46799.1"/>
    <property type="molecule type" value="Genomic_DNA"/>
</dbReference>
<evidence type="ECO:0000313" key="2">
    <source>
        <dbReference type="Proteomes" id="UP000245838"/>
    </source>
</evidence>
<accession>A0A193QNJ8</accession>
<name>A0A193QNJ8_SODGM</name>
<proteinExistence type="predicted"/>
<gene>
    <name evidence="1" type="ORF">SGGMMB4_05712</name>
</gene>
<protein>
    <submittedName>
        <fullName evidence="1">Uncharacterized protein</fullName>
    </submittedName>
</protein>
<dbReference type="RefSeq" id="WP_158302472.1">
    <property type="nucleotide sequence ID" value="NC_007712.1"/>
</dbReference>
<dbReference type="Proteomes" id="UP000245838">
    <property type="component" value="Chromosome sggmmb4_Chromosome"/>
</dbReference>
<evidence type="ECO:0000313" key="1">
    <source>
        <dbReference type="EMBL" id="CRL46799.1"/>
    </source>
</evidence>
<reference evidence="1 2" key="1">
    <citation type="submission" date="2015-05" db="EMBL/GenBank/DDBJ databases">
        <authorList>
            <person name="Goodhead I."/>
        </authorList>
    </citation>
    <scope>NUCLEOTIDE SEQUENCE [LARGE SCALE GENOMIC DNA]</scope>
    <source>
        <strain evidence="2">morsitans</strain>
    </source>
</reference>
<organism evidence="1 2">
    <name type="scientific">Sodalis glossinidius (strain morsitans)</name>
    <dbReference type="NCBI Taxonomy" id="343509"/>
    <lineage>
        <taxon>Bacteria</taxon>
        <taxon>Pseudomonadati</taxon>
        <taxon>Pseudomonadota</taxon>
        <taxon>Gammaproteobacteria</taxon>
        <taxon>Enterobacterales</taxon>
        <taxon>Bruguierivoracaceae</taxon>
        <taxon>Sodalis</taxon>
    </lineage>
</organism>
<dbReference type="OrthoDB" id="9771372at2"/>